<dbReference type="InterPro" id="IPR003400">
    <property type="entry name" value="ExbD"/>
</dbReference>
<organism evidence="9 10">
    <name type="scientific">Nibricoccus aquaticus</name>
    <dbReference type="NCBI Taxonomy" id="2576891"/>
    <lineage>
        <taxon>Bacteria</taxon>
        <taxon>Pseudomonadati</taxon>
        <taxon>Verrucomicrobiota</taxon>
        <taxon>Opitutia</taxon>
        <taxon>Opitutales</taxon>
        <taxon>Opitutaceae</taxon>
        <taxon>Nibricoccus</taxon>
    </lineage>
</organism>
<evidence type="ECO:0000256" key="1">
    <source>
        <dbReference type="ARBA" id="ARBA00004162"/>
    </source>
</evidence>
<reference evidence="9 10" key="1">
    <citation type="submission" date="2017-09" db="EMBL/GenBank/DDBJ databases">
        <title>Complete genome sequence of Verrucomicrobial strain HZ-65, isolated from freshwater.</title>
        <authorList>
            <person name="Choi A."/>
        </authorList>
    </citation>
    <scope>NUCLEOTIDE SEQUENCE [LARGE SCALE GENOMIC DNA]</scope>
    <source>
        <strain evidence="9 10">HZ-65</strain>
    </source>
</reference>
<sequence length="150" mass="16303">MIARPLDLASALRRQPRSFDWVFFVNFGLIALFFILFGSRFVLSPALAVDGEDLRLSTVPEETSGLVAAKFAVSVKANGQIFVDPNGLVNDEQLRVWLSDRAKRSPGAYLIIYPDKAVPFDDVARISVAAKEAGLYPYIGVATIKAGAGQ</sequence>
<name>A0A290Q4J4_9BACT</name>
<keyword evidence="5 8" id="KW-1133">Transmembrane helix</keyword>
<accession>A0A290Q4J4</accession>
<keyword evidence="7" id="KW-0813">Transport</keyword>
<dbReference type="GO" id="GO:0022857">
    <property type="term" value="F:transmembrane transporter activity"/>
    <property type="evidence" value="ECO:0007669"/>
    <property type="project" value="InterPro"/>
</dbReference>
<evidence type="ECO:0000256" key="2">
    <source>
        <dbReference type="ARBA" id="ARBA00005811"/>
    </source>
</evidence>
<dbReference type="KEGG" id="vbh:CMV30_05245"/>
<keyword evidence="3" id="KW-1003">Cell membrane</keyword>
<dbReference type="OrthoDB" id="195649at2"/>
<evidence type="ECO:0000256" key="8">
    <source>
        <dbReference type="SAM" id="Phobius"/>
    </source>
</evidence>
<evidence type="ECO:0000256" key="5">
    <source>
        <dbReference type="ARBA" id="ARBA00022989"/>
    </source>
</evidence>
<evidence type="ECO:0000313" key="9">
    <source>
        <dbReference type="EMBL" id="ATC63404.1"/>
    </source>
</evidence>
<dbReference type="Gene3D" id="3.30.420.270">
    <property type="match status" value="1"/>
</dbReference>
<dbReference type="RefSeq" id="WP_096055036.1">
    <property type="nucleotide sequence ID" value="NZ_CP023344.1"/>
</dbReference>
<keyword evidence="7" id="KW-0653">Protein transport</keyword>
<comment type="similarity">
    <text evidence="2 7">Belongs to the ExbD/TolR family.</text>
</comment>
<dbReference type="AlphaFoldDB" id="A0A290Q4J4"/>
<evidence type="ECO:0000256" key="4">
    <source>
        <dbReference type="ARBA" id="ARBA00022692"/>
    </source>
</evidence>
<evidence type="ECO:0000256" key="3">
    <source>
        <dbReference type="ARBA" id="ARBA00022475"/>
    </source>
</evidence>
<feature type="transmembrane region" description="Helical" evidence="8">
    <location>
        <begin position="21"/>
        <end position="43"/>
    </location>
</feature>
<evidence type="ECO:0000256" key="6">
    <source>
        <dbReference type="ARBA" id="ARBA00023136"/>
    </source>
</evidence>
<keyword evidence="4 7" id="KW-0812">Transmembrane</keyword>
<keyword evidence="6 8" id="KW-0472">Membrane</keyword>
<dbReference type="EMBL" id="CP023344">
    <property type="protein sequence ID" value="ATC63404.1"/>
    <property type="molecule type" value="Genomic_DNA"/>
</dbReference>
<dbReference type="GO" id="GO:0005886">
    <property type="term" value="C:plasma membrane"/>
    <property type="evidence" value="ECO:0007669"/>
    <property type="project" value="UniProtKB-SubCell"/>
</dbReference>
<keyword evidence="10" id="KW-1185">Reference proteome</keyword>
<protein>
    <recommendedName>
        <fullName evidence="11">Biopolymer transporter ExbD</fullName>
    </recommendedName>
</protein>
<gene>
    <name evidence="9" type="ORF">CMV30_05245</name>
</gene>
<evidence type="ECO:0000256" key="7">
    <source>
        <dbReference type="RuleBase" id="RU003879"/>
    </source>
</evidence>
<evidence type="ECO:0000313" key="10">
    <source>
        <dbReference type="Proteomes" id="UP000217265"/>
    </source>
</evidence>
<dbReference type="GO" id="GO:0015031">
    <property type="term" value="P:protein transport"/>
    <property type="evidence" value="ECO:0007669"/>
    <property type="project" value="UniProtKB-KW"/>
</dbReference>
<evidence type="ECO:0008006" key="11">
    <source>
        <dbReference type="Google" id="ProtNLM"/>
    </source>
</evidence>
<comment type="subcellular location">
    <subcellularLocation>
        <location evidence="1">Cell membrane</location>
        <topology evidence="1">Single-pass membrane protein</topology>
    </subcellularLocation>
    <subcellularLocation>
        <location evidence="7">Cell membrane</location>
        <topology evidence="7">Single-pass type II membrane protein</topology>
    </subcellularLocation>
</comment>
<dbReference type="Pfam" id="PF02472">
    <property type="entry name" value="ExbD"/>
    <property type="match status" value="1"/>
</dbReference>
<proteinExistence type="inferred from homology"/>
<dbReference type="Proteomes" id="UP000217265">
    <property type="component" value="Chromosome"/>
</dbReference>